<name>A0A426Z9E8_ENSVE</name>
<comment type="caution">
    <text evidence="2">The sequence shown here is derived from an EMBL/GenBank/DDBJ whole genome shotgun (WGS) entry which is preliminary data.</text>
</comment>
<protein>
    <submittedName>
        <fullName evidence="2">Uncharacterized protein</fullName>
    </submittedName>
</protein>
<gene>
    <name evidence="2" type="ORF">B296_00028295</name>
</gene>
<dbReference type="AlphaFoldDB" id="A0A426Z9E8"/>
<feature type="non-terminal residue" evidence="2">
    <location>
        <position position="97"/>
    </location>
</feature>
<feature type="compositionally biased region" description="Basic and acidic residues" evidence="1">
    <location>
        <begin position="25"/>
        <end position="35"/>
    </location>
</feature>
<reference evidence="2 3" key="1">
    <citation type="journal article" date="2014" name="Agronomy (Basel)">
        <title>A Draft Genome Sequence for Ensete ventricosum, the Drought-Tolerant Tree Against Hunger.</title>
        <authorList>
            <person name="Harrison J."/>
            <person name="Moore K.A."/>
            <person name="Paszkiewicz K."/>
            <person name="Jones T."/>
            <person name="Grant M."/>
            <person name="Ambacheew D."/>
            <person name="Muzemil S."/>
            <person name="Studholme D.J."/>
        </authorList>
    </citation>
    <scope>NUCLEOTIDE SEQUENCE [LARGE SCALE GENOMIC DNA]</scope>
</reference>
<dbReference type="EMBL" id="AMZH03007721">
    <property type="protein sequence ID" value="RRT60592.1"/>
    <property type="molecule type" value="Genomic_DNA"/>
</dbReference>
<organism evidence="2 3">
    <name type="scientific">Ensete ventricosum</name>
    <name type="common">Abyssinian banana</name>
    <name type="synonym">Musa ensete</name>
    <dbReference type="NCBI Taxonomy" id="4639"/>
    <lineage>
        <taxon>Eukaryota</taxon>
        <taxon>Viridiplantae</taxon>
        <taxon>Streptophyta</taxon>
        <taxon>Embryophyta</taxon>
        <taxon>Tracheophyta</taxon>
        <taxon>Spermatophyta</taxon>
        <taxon>Magnoliopsida</taxon>
        <taxon>Liliopsida</taxon>
        <taxon>Zingiberales</taxon>
        <taxon>Musaceae</taxon>
        <taxon>Ensete</taxon>
    </lineage>
</organism>
<feature type="compositionally biased region" description="Basic residues" evidence="1">
    <location>
        <begin position="36"/>
        <end position="53"/>
    </location>
</feature>
<sequence>MRIARYQAVPLKINHRRSISTVNGRLREKSTVDSRLRKKKGRRRGNEKKKRKKEYLAHVPSSPAGRLRVVATCDRGRFFSRVRRRSVFLHGEKYRVD</sequence>
<evidence type="ECO:0000313" key="2">
    <source>
        <dbReference type="EMBL" id="RRT60592.1"/>
    </source>
</evidence>
<evidence type="ECO:0000313" key="3">
    <source>
        <dbReference type="Proteomes" id="UP000287651"/>
    </source>
</evidence>
<feature type="region of interest" description="Disordered" evidence="1">
    <location>
        <begin position="20"/>
        <end position="55"/>
    </location>
</feature>
<accession>A0A426Z9E8</accession>
<proteinExistence type="predicted"/>
<dbReference type="Proteomes" id="UP000287651">
    <property type="component" value="Unassembled WGS sequence"/>
</dbReference>
<evidence type="ECO:0000256" key="1">
    <source>
        <dbReference type="SAM" id="MobiDB-lite"/>
    </source>
</evidence>